<proteinExistence type="predicted"/>
<comment type="caution">
    <text evidence="1">The sequence shown here is derived from an EMBL/GenBank/DDBJ whole genome shotgun (WGS) entry which is preliminary data.</text>
</comment>
<keyword evidence="2" id="KW-1185">Reference proteome</keyword>
<protein>
    <submittedName>
        <fullName evidence="1">DUF4230 domain-containing protein</fullName>
    </submittedName>
</protein>
<evidence type="ECO:0000313" key="2">
    <source>
        <dbReference type="Proteomes" id="UP000315540"/>
    </source>
</evidence>
<evidence type="ECO:0000313" key="1">
    <source>
        <dbReference type="EMBL" id="TPN86719.1"/>
    </source>
</evidence>
<dbReference type="Proteomes" id="UP000315540">
    <property type="component" value="Unassembled WGS sequence"/>
</dbReference>
<dbReference type="EMBL" id="VFWZ01000002">
    <property type="protein sequence ID" value="TPN86719.1"/>
    <property type="molecule type" value="Genomic_DNA"/>
</dbReference>
<dbReference type="InterPro" id="IPR025324">
    <property type="entry name" value="DUF4230"/>
</dbReference>
<dbReference type="Pfam" id="PF14014">
    <property type="entry name" value="DUF4230"/>
    <property type="match status" value="1"/>
</dbReference>
<gene>
    <name evidence="1" type="ORF">FHK87_03730</name>
</gene>
<name>A0A504JIY6_9FLAO</name>
<accession>A0A504JIY6</accession>
<organism evidence="1 2">
    <name type="scientific">Aquimarina algicola</name>
    <dbReference type="NCBI Taxonomy" id="2589995"/>
    <lineage>
        <taxon>Bacteria</taxon>
        <taxon>Pseudomonadati</taxon>
        <taxon>Bacteroidota</taxon>
        <taxon>Flavobacteriia</taxon>
        <taxon>Flavobacteriales</taxon>
        <taxon>Flavobacteriaceae</taxon>
        <taxon>Aquimarina</taxon>
    </lineage>
</organism>
<dbReference type="AlphaFoldDB" id="A0A504JIY6"/>
<dbReference type="OrthoDB" id="5700441at2"/>
<sequence>MRNFLLGALLAALLVFGIKYFIDQSHQRKTELQSSDLILDHIQNVGKLVVTEGHFSEVITYKDAKKLYLDMLTARKKAIVVVNADVSVSYDLSKIKHTLDHETKTVTITQIPEAEIKINPDIQYHDLQEDFFNKFSPEDHNLIKKKVSNQLDKKIKKSTLVKNSKNRLISELQKIYILTSSLGWTLKYNNSVIESSNTIETLIQ</sequence>
<dbReference type="RefSeq" id="WP_140589957.1">
    <property type="nucleotide sequence ID" value="NZ_VFWZ01000002.1"/>
</dbReference>
<reference evidence="1 2" key="1">
    <citation type="submission" date="2019-06" db="EMBL/GenBank/DDBJ databases">
        <authorList>
            <person name="Meng X."/>
        </authorList>
    </citation>
    <scope>NUCLEOTIDE SEQUENCE [LARGE SCALE GENOMIC DNA]</scope>
    <source>
        <strain evidence="1 2">M625</strain>
    </source>
</reference>